<name>A0A0L0V8Q3_9BASI</name>
<evidence type="ECO:0000256" key="1">
    <source>
        <dbReference type="SAM" id="Coils"/>
    </source>
</evidence>
<comment type="caution">
    <text evidence="3">The sequence shown here is derived from an EMBL/GenBank/DDBJ whole genome shotgun (WGS) entry which is preliminary data.</text>
</comment>
<keyword evidence="4" id="KW-1185">Reference proteome</keyword>
<sequence>MATEDNSFVKQSLTETLTGQTLLSRKPTLGKGRFINSKDMASRKAKADEESGGILKSLGLTPTGRRANKSSSEKEAVTDWEEVATPSKTKPTSQESIVTSTIRPSDITQLKPQSHASSSSENHPRQASPSKSPNESIIIANLRRQLLESQKSRDELNAKNTRLERELIDIKSKTEPGNNKVLALREYKELEREFDAQEKLLSGYQRENERSLIELESTKLKISKMSALLSKVCGPDWEESMMEPTIDSTTTTTTTMMSTNRSPSRTLQHSHIKTLPNDPAQKLELQLAQVQLLIQAMERRLVTREAQLIDLNNQSKLDHQKLIDSFNLAKTGVPSKP</sequence>
<feature type="region of interest" description="Disordered" evidence="2">
    <location>
        <begin position="18"/>
        <end position="135"/>
    </location>
</feature>
<evidence type="ECO:0000256" key="2">
    <source>
        <dbReference type="SAM" id="MobiDB-lite"/>
    </source>
</evidence>
<keyword evidence="1" id="KW-0175">Coiled coil</keyword>
<protein>
    <submittedName>
        <fullName evidence="3">Uncharacterized protein</fullName>
    </submittedName>
</protein>
<dbReference type="EMBL" id="AJIL01000093">
    <property type="protein sequence ID" value="KNE95667.1"/>
    <property type="molecule type" value="Genomic_DNA"/>
</dbReference>
<proteinExistence type="predicted"/>
<accession>A0A0L0V8Q3</accession>
<dbReference type="OrthoDB" id="2529219at2759"/>
<feature type="compositionally biased region" description="Basic and acidic residues" evidence="2">
    <location>
        <begin position="40"/>
        <end position="49"/>
    </location>
</feature>
<feature type="compositionally biased region" description="Polar residues" evidence="2">
    <location>
        <begin position="86"/>
        <end position="135"/>
    </location>
</feature>
<feature type="coiled-coil region" evidence="1">
    <location>
        <begin position="280"/>
        <end position="314"/>
    </location>
</feature>
<reference evidence="4" key="1">
    <citation type="submission" date="2014-03" db="EMBL/GenBank/DDBJ databases">
        <title>The Genome Sequence of Puccinia striiformis f. sp. tritici PST-78.</title>
        <authorList>
            <consortium name="The Broad Institute Genome Sequencing Platform"/>
            <person name="Cuomo C."/>
            <person name="Hulbert S."/>
            <person name="Chen X."/>
            <person name="Walker B."/>
            <person name="Young S.K."/>
            <person name="Zeng Q."/>
            <person name="Gargeya S."/>
            <person name="Fitzgerald M."/>
            <person name="Haas B."/>
            <person name="Abouelleil A."/>
            <person name="Alvarado L."/>
            <person name="Arachchi H.M."/>
            <person name="Berlin A.M."/>
            <person name="Chapman S.B."/>
            <person name="Goldberg J."/>
            <person name="Griggs A."/>
            <person name="Gujja S."/>
            <person name="Hansen M."/>
            <person name="Howarth C."/>
            <person name="Imamovic A."/>
            <person name="Larimer J."/>
            <person name="McCowan C."/>
            <person name="Montmayeur A."/>
            <person name="Murphy C."/>
            <person name="Neiman D."/>
            <person name="Pearson M."/>
            <person name="Priest M."/>
            <person name="Roberts A."/>
            <person name="Saif S."/>
            <person name="Shea T."/>
            <person name="Sisk P."/>
            <person name="Sykes S."/>
            <person name="Wortman J."/>
            <person name="Nusbaum C."/>
            <person name="Birren B."/>
        </authorList>
    </citation>
    <scope>NUCLEOTIDE SEQUENCE [LARGE SCALE GENOMIC DNA]</scope>
    <source>
        <strain evidence="4">race PST-78</strain>
    </source>
</reference>
<evidence type="ECO:0000313" key="3">
    <source>
        <dbReference type="EMBL" id="KNE95667.1"/>
    </source>
</evidence>
<dbReference type="AlphaFoldDB" id="A0A0L0V8Q3"/>
<organism evidence="3 4">
    <name type="scientific">Puccinia striiformis f. sp. tritici PST-78</name>
    <dbReference type="NCBI Taxonomy" id="1165861"/>
    <lineage>
        <taxon>Eukaryota</taxon>
        <taxon>Fungi</taxon>
        <taxon>Dikarya</taxon>
        <taxon>Basidiomycota</taxon>
        <taxon>Pucciniomycotina</taxon>
        <taxon>Pucciniomycetes</taxon>
        <taxon>Pucciniales</taxon>
        <taxon>Pucciniaceae</taxon>
        <taxon>Puccinia</taxon>
    </lineage>
</organism>
<evidence type="ECO:0000313" key="4">
    <source>
        <dbReference type="Proteomes" id="UP000054564"/>
    </source>
</evidence>
<dbReference type="Proteomes" id="UP000054564">
    <property type="component" value="Unassembled WGS sequence"/>
</dbReference>
<gene>
    <name evidence="3" type="ORF">PSTG_11031</name>
</gene>
<feature type="coiled-coil region" evidence="1">
    <location>
        <begin position="139"/>
        <end position="207"/>
    </location>
</feature>